<dbReference type="EMBL" id="JACAQD010000114">
    <property type="protein sequence ID" value="NWC37535.1"/>
    <property type="molecule type" value="Genomic_DNA"/>
</dbReference>
<proteinExistence type="predicted"/>
<dbReference type="AlphaFoldDB" id="A0A7Y8CP45"/>
<gene>
    <name evidence="1" type="ORF">HX876_34920</name>
</gene>
<feature type="non-terminal residue" evidence="1">
    <location>
        <position position="117"/>
    </location>
</feature>
<evidence type="ECO:0000313" key="1">
    <source>
        <dbReference type="EMBL" id="NWC37535.1"/>
    </source>
</evidence>
<accession>A0A7Y8CP45</accession>
<organism evidence="1 2">
    <name type="scientific">Pseudomonas gingeri</name>
    <dbReference type="NCBI Taxonomy" id="117681"/>
    <lineage>
        <taxon>Bacteria</taxon>
        <taxon>Pseudomonadati</taxon>
        <taxon>Pseudomonadota</taxon>
        <taxon>Gammaproteobacteria</taxon>
        <taxon>Pseudomonadales</taxon>
        <taxon>Pseudomonadaceae</taxon>
        <taxon>Pseudomonas</taxon>
    </lineage>
</organism>
<protein>
    <submittedName>
        <fullName evidence="1">Uncharacterized protein</fullName>
    </submittedName>
</protein>
<dbReference type="Proteomes" id="UP000520592">
    <property type="component" value="Unassembled WGS sequence"/>
</dbReference>
<evidence type="ECO:0000313" key="2">
    <source>
        <dbReference type="Proteomes" id="UP000520592"/>
    </source>
</evidence>
<name>A0A7Y8CP45_9PSED</name>
<sequence length="117" mass="12383">MATYKIGSSATPGNDDALKKVAATFDVAMSRALSGFKEAAHPGNFKVLAVTDNTKDKKIADVKATGDQEAIKRLNDPNLADISNTGVPLANIASITKISDNVLELKTRDGKDIIIIK</sequence>
<comment type="caution">
    <text evidence="1">The sequence shown here is derived from an EMBL/GenBank/DDBJ whole genome shotgun (WGS) entry which is preliminary data.</text>
</comment>
<reference evidence="1 2" key="1">
    <citation type="submission" date="2020-04" db="EMBL/GenBank/DDBJ databases">
        <title>Molecular characterization of pseudomonads from Agaricus bisporus reveal novel blotch 2 pathogens in Western Europe.</title>
        <authorList>
            <person name="Taparia T."/>
            <person name="Krijger M."/>
            <person name="Haynes E."/>
            <person name="Elpinstone J.G."/>
            <person name="Noble R."/>
            <person name="Van Der Wolf J."/>
        </authorList>
    </citation>
    <scope>NUCLEOTIDE SEQUENCE [LARGE SCALE GENOMIC DNA]</scope>
    <source>
        <strain evidence="1 2">IPO3737</strain>
    </source>
</reference>